<sequence>MAQNHGSSDVHGAATQAPPPYSGMEARRVKALSDEQIADLEAGRGMGMALAAELNLHPGPSHVLELAEALGLTDDQRSRTKELLFRMKAETIPIGKRVVREETELDRLFAEKKIKLKSLAEAIGRIADVQGALRLAHLRYHLEMAESLTHEQINRYSELRGYTGQADQARQRHPL</sequence>
<name>A0A368JZA1_9HYPH</name>
<dbReference type="Gene3D" id="1.20.120.1490">
    <property type="match status" value="1"/>
</dbReference>
<accession>A0A368JZA1</accession>
<proteinExistence type="predicted"/>
<gene>
    <name evidence="2" type="ORF">DUT91_23525</name>
</gene>
<protein>
    <recommendedName>
        <fullName evidence="4">Periplasmic heavy metal sensor</fullName>
    </recommendedName>
</protein>
<feature type="region of interest" description="Disordered" evidence="1">
    <location>
        <begin position="1"/>
        <end position="28"/>
    </location>
</feature>
<reference evidence="2 3" key="1">
    <citation type="submission" date="2018-07" db="EMBL/GenBank/DDBJ databases">
        <title>The draft genome of Phyllobacterium salinisoli.</title>
        <authorList>
            <person name="Liu L."/>
            <person name="Li L."/>
            <person name="Zhang X."/>
            <person name="Liang L."/>
        </authorList>
    </citation>
    <scope>NUCLEOTIDE SEQUENCE [LARGE SCALE GENOMIC DNA]</scope>
    <source>
        <strain evidence="2 3">LLAN61</strain>
    </source>
</reference>
<evidence type="ECO:0008006" key="4">
    <source>
        <dbReference type="Google" id="ProtNLM"/>
    </source>
</evidence>
<dbReference type="EMBL" id="QOZG01000029">
    <property type="protein sequence ID" value="RCS21523.1"/>
    <property type="molecule type" value="Genomic_DNA"/>
</dbReference>
<dbReference type="OrthoDB" id="7353511at2"/>
<keyword evidence="3" id="KW-1185">Reference proteome</keyword>
<evidence type="ECO:0000313" key="2">
    <source>
        <dbReference type="EMBL" id="RCS21523.1"/>
    </source>
</evidence>
<evidence type="ECO:0000313" key="3">
    <source>
        <dbReference type="Proteomes" id="UP000253420"/>
    </source>
</evidence>
<comment type="caution">
    <text evidence="2">The sequence shown here is derived from an EMBL/GenBank/DDBJ whole genome shotgun (WGS) entry which is preliminary data.</text>
</comment>
<dbReference type="AlphaFoldDB" id="A0A368JZA1"/>
<evidence type="ECO:0000256" key="1">
    <source>
        <dbReference type="SAM" id="MobiDB-lite"/>
    </source>
</evidence>
<organism evidence="2 3">
    <name type="scientific">Phyllobacterium salinisoli</name>
    <dbReference type="NCBI Taxonomy" id="1899321"/>
    <lineage>
        <taxon>Bacteria</taxon>
        <taxon>Pseudomonadati</taxon>
        <taxon>Pseudomonadota</taxon>
        <taxon>Alphaproteobacteria</taxon>
        <taxon>Hyphomicrobiales</taxon>
        <taxon>Phyllobacteriaceae</taxon>
        <taxon>Phyllobacterium</taxon>
    </lineage>
</organism>
<dbReference type="Proteomes" id="UP000253420">
    <property type="component" value="Unassembled WGS sequence"/>
</dbReference>